<keyword evidence="3" id="KW-1185">Reference proteome</keyword>
<feature type="region of interest" description="Disordered" evidence="1">
    <location>
        <begin position="8"/>
        <end position="31"/>
    </location>
</feature>
<name>A0A2Z7APC4_9LAMI</name>
<accession>A0A2Z7APC4</accession>
<dbReference type="EMBL" id="KV013944">
    <property type="protein sequence ID" value="KZV23248.1"/>
    <property type="molecule type" value="Genomic_DNA"/>
</dbReference>
<dbReference type="Proteomes" id="UP000250235">
    <property type="component" value="Unassembled WGS sequence"/>
</dbReference>
<proteinExistence type="predicted"/>
<sequence>MQRLKWVANERAKQGESSATKISKNRGGMRRETVVENHDSQGTAQPIEASQPSPATAITVETPWNSNLYQVSNNQLNLNSTSKVLRSISIIQLPNPTEYFSTLIRGLNMARNHLPKSAQHPNNGLPDFSIILRTPAASCSIPQVVLQSIMGTNSEKQASGSSAPPKPSKTKARIDRNLGKKCSGEQCSMFRDKGRQSGEISLSMEYDKLIEGQSF</sequence>
<protein>
    <submittedName>
        <fullName evidence="2">Uncharacterized protein</fullName>
    </submittedName>
</protein>
<dbReference type="AlphaFoldDB" id="A0A2Z7APC4"/>
<organism evidence="2 3">
    <name type="scientific">Dorcoceras hygrometricum</name>
    <dbReference type="NCBI Taxonomy" id="472368"/>
    <lineage>
        <taxon>Eukaryota</taxon>
        <taxon>Viridiplantae</taxon>
        <taxon>Streptophyta</taxon>
        <taxon>Embryophyta</taxon>
        <taxon>Tracheophyta</taxon>
        <taxon>Spermatophyta</taxon>
        <taxon>Magnoliopsida</taxon>
        <taxon>eudicotyledons</taxon>
        <taxon>Gunneridae</taxon>
        <taxon>Pentapetalae</taxon>
        <taxon>asterids</taxon>
        <taxon>lamiids</taxon>
        <taxon>Lamiales</taxon>
        <taxon>Gesneriaceae</taxon>
        <taxon>Didymocarpoideae</taxon>
        <taxon>Trichosporeae</taxon>
        <taxon>Loxocarpinae</taxon>
        <taxon>Dorcoceras</taxon>
    </lineage>
</organism>
<evidence type="ECO:0000256" key="1">
    <source>
        <dbReference type="SAM" id="MobiDB-lite"/>
    </source>
</evidence>
<reference evidence="2 3" key="1">
    <citation type="journal article" date="2015" name="Proc. Natl. Acad. Sci. U.S.A.">
        <title>The resurrection genome of Boea hygrometrica: A blueprint for survival of dehydration.</title>
        <authorList>
            <person name="Xiao L."/>
            <person name="Yang G."/>
            <person name="Zhang L."/>
            <person name="Yang X."/>
            <person name="Zhao S."/>
            <person name="Ji Z."/>
            <person name="Zhou Q."/>
            <person name="Hu M."/>
            <person name="Wang Y."/>
            <person name="Chen M."/>
            <person name="Xu Y."/>
            <person name="Jin H."/>
            <person name="Xiao X."/>
            <person name="Hu G."/>
            <person name="Bao F."/>
            <person name="Hu Y."/>
            <person name="Wan P."/>
            <person name="Li L."/>
            <person name="Deng X."/>
            <person name="Kuang T."/>
            <person name="Xiang C."/>
            <person name="Zhu J.K."/>
            <person name="Oliver M.J."/>
            <person name="He Y."/>
        </authorList>
    </citation>
    <scope>NUCLEOTIDE SEQUENCE [LARGE SCALE GENOMIC DNA]</scope>
    <source>
        <strain evidence="3">cv. XS01</strain>
    </source>
</reference>
<evidence type="ECO:0000313" key="2">
    <source>
        <dbReference type="EMBL" id="KZV23248.1"/>
    </source>
</evidence>
<feature type="region of interest" description="Disordered" evidence="1">
    <location>
        <begin position="153"/>
        <end position="179"/>
    </location>
</feature>
<gene>
    <name evidence="2" type="ORF">F511_17838</name>
</gene>
<evidence type="ECO:0000313" key="3">
    <source>
        <dbReference type="Proteomes" id="UP000250235"/>
    </source>
</evidence>